<keyword evidence="3" id="KW-1185">Reference proteome</keyword>
<evidence type="ECO:0000313" key="2">
    <source>
        <dbReference type="EMBL" id="EEP82581.1"/>
    </source>
</evidence>
<dbReference type="VEuPathDB" id="FungiDB:UREG_07446"/>
<reference evidence="3" key="1">
    <citation type="journal article" date="2009" name="Genome Res.">
        <title>Comparative genomic analyses of the human fungal pathogens Coccidioides and their relatives.</title>
        <authorList>
            <person name="Sharpton T.J."/>
            <person name="Stajich J.E."/>
            <person name="Rounsley S.D."/>
            <person name="Gardner M.J."/>
            <person name="Wortman J.R."/>
            <person name="Jordar V.S."/>
            <person name="Maiti R."/>
            <person name="Kodira C.D."/>
            <person name="Neafsey D.E."/>
            <person name="Zeng Q."/>
            <person name="Hung C.-Y."/>
            <person name="McMahan C."/>
            <person name="Muszewska A."/>
            <person name="Grynberg M."/>
            <person name="Mandel M.A."/>
            <person name="Kellner E.M."/>
            <person name="Barker B.M."/>
            <person name="Galgiani J.N."/>
            <person name="Orbach M.J."/>
            <person name="Kirkland T.N."/>
            <person name="Cole G.T."/>
            <person name="Henn M.R."/>
            <person name="Birren B.W."/>
            <person name="Taylor J.W."/>
        </authorList>
    </citation>
    <scope>NUCLEOTIDE SEQUENCE [LARGE SCALE GENOMIC DNA]</scope>
    <source>
        <strain evidence="3">UAMH 1704</strain>
    </source>
</reference>
<protein>
    <submittedName>
        <fullName evidence="2">Uncharacterized protein</fullName>
    </submittedName>
</protein>
<gene>
    <name evidence="2" type="ORF">UREG_07446</name>
</gene>
<dbReference type="RefSeq" id="XP_002582673.1">
    <property type="nucleotide sequence ID" value="XM_002582627.1"/>
</dbReference>
<organism evidence="2 3">
    <name type="scientific">Uncinocarpus reesii (strain UAMH 1704)</name>
    <dbReference type="NCBI Taxonomy" id="336963"/>
    <lineage>
        <taxon>Eukaryota</taxon>
        <taxon>Fungi</taxon>
        <taxon>Dikarya</taxon>
        <taxon>Ascomycota</taxon>
        <taxon>Pezizomycotina</taxon>
        <taxon>Eurotiomycetes</taxon>
        <taxon>Eurotiomycetidae</taxon>
        <taxon>Onygenales</taxon>
        <taxon>Onygenaceae</taxon>
        <taxon>Uncinocarpus</taxon>
    </lineage>
</organism>
<dbReference type="GeneID" id="8444264"/>
<dbReference type="KEGG" id="ure:UREG_07446"/>
<proteinExistence type="predicted"/>
<accession>C4JZ45</accession>
<name>C4JZ45_UNCRE</name>
<dbReference type="AlphaFoldDB" id="C4JZ45"/>
<dbReference type="HOGENOM" id="CLU_2560006_0_0_1"/>
<feature type="region of interest" description="Disordered" evidence="1">
    <location>
        <begin position="1"/>
        <end position="20"/>
    </location>
</feature>
<dbReference type="InParanoid" id="C4JZ45"/>
<sequence>MAHVASSSQPTNQPTTKTTGRSWLGIYGLEALTLMTFEELQDFSENYGSQFPVNALLNPDHESEDEMIREILRKMGCLEKSG</sequence>
<evidence type="ECO:0000313" key="3">
    <source>
        <dbReference type="Proteomes" id="UP000002058"/>
    </source>
</evidence>
<dbReference type="EMBL" id="CH476619">
    <property type="protein sequence ID" value="EEP82581.1"/>
    <property type="molecule type" value="Genomic_DNA"/>
</dbReference>
<dbReference type="Proteomes" id="UP000002058">
    <property type="component" value="Unassembled WGS sequence"/>
</dbReference>
<evidence type="ECO:0000256" key="1">
    <source>
        <dbReference type="SAM" id="MobiDB-lite"/>
    </source>
</evidence>